<dbReference type="CDD" id="cd08512">
    <property type="entry name" value="PBP2_NikA_DppA_OppA_like_7"/>
    <property type="match status" value="1"/>
</dbReference>
<accession>A0ABW1Z1E9</accession>
<reference evidence="9" key="2">
    <citation type="journal article" date="2019" name="Int. J. Syst. Evol. Microbiol.">
        <title>The Global Catalogue of Microorganisms (GCM) 10K type strain sequencing project: providing services to taxonomists for standard genome sequencing and annotation.</title>
        <authorList>
            <consortium name="The Broad Institute Genomics Platform"/>
            <consortium name="The Broad Institute Genome Sequencing Center for Infectious Disease"/>
            <person name="Wu L."/>
            <person name="Ma J."/>
        </authorList>
    </citation>
    <scope>NUCLEOTIDE SEQUENCE [LARGE SCALE GENOMIC DNA]</scope>
    <source>
        <strain evidence="9">NBRC 111368</strain>
    </source>
</reference>
<evidence type="ECO:0000313" key="7">
    <source>
        <dbReference type="EMBL" id="MFC6643360.1"/>
    </source>
</evidence>
<evidence type="ECO:0000313" key="9">
    <source>
        <dbReference type="Proteomes" id="UP001596403"/>
    </source>
</evidence>
<organism evidence="7 9">
    <name type="scientific">Sulfitobacter profundi</name>
    <dbReference type="NCBI Taxonomy" id="2679961"/>
    <lineage>
        <taxon>Bacteria</taxon>
        <taxon>Pseudomonadati</taxon>
        <taxon>Pseudomonadota</taxon>
        <taxon>Alphaproteobacteria</taxon>
        <taxon>Rhodobacterales</taxon>
        <taxon>Roseobacteraceae</taxon>
        <taxon>Sulfitobacter</taxon>
    </lineage>
</organism>
<dbReference type="RefSeq" id="WP_132445897.1">
    <property type="nucleotide sequence ID" value="NZ_JBHSWA010000003.1"/>
</dbReference>
<dbReference type="Proteomes" id="UP001596403">
    <property type="component" value="Unassembled WGS sequence"/>
</dbReference>
<evidence type="ECO:0000259" key="6">
    <source>
        <dbReference type="Pfam" id="PF00496"/>
    </source>
</evidence>
<evidence type="ECO:0000256" key="1">
    <source>
        <dbReference type="ARBA" id="ARBA00004418"/>
    </source>
</evidence>
<comment type="subcellular location">
    <subcellularLocation>
        <location evidence="1">Periplasm</location>
    </subcellularLocation>
</comment>
<dbReference type="InterPro" id="IPR000914">
    <property type="entry name" value="SBP_5_dom"/>
</dbReference>
<keyword evidence="9" id="KW-1185">Reference proteome</keyword>
<name>A0ABW1Z1E9_9RHOB</name>
<dbReference type="Gene3D" id="3.40.190.10">
    <property type="entry name" value="Periplasmic binding protein-like II"/>
    <property type="match status" value="1"/>
</dbReference>
<reference evidence="7" key="1">
    <citation type="journal article" date="2014" name="Int. J. Syst. Evol. Microbiol.">
        <title>Complete genome of a new Firmicutes species belonging to the dominant human colonic microbiota ('Ruminococcus bicirculans') reveals two chromosomes and a selective capacity to utilize plant glucans.</title>
        <authorList>
            <consortium name="NISC Comparative Sequencing Program"/>
            <person name="Wegmann U."/>
            <person name="Louis P."/>
            <person name="Goesmann A."/>
            <person name="Henrissat B."/>
            <person name="Duncan S.H."/>
            <person name="Flint H.J."/>
        </authorList>
    </citation>
    <scope>NUCLEOTIDE SEQUENCE</scope>
    <source>
        <strain evidence="7">NBRC 113428</strain>
    </source>
</reference>
<gene>
    <name evidence="7" type="ORF">ACFQAU_18310</name>
    <name evidence="8" type="ORF">ACFQAU_19655</name>
</gene>
<dbReference type="InterPro" id="IPR039424">
    <property type="entry name" value="SBP_5"/>
</dbReference>
<evidence type="ECO:0000256" key="3">
    <source>
        <dbReference type="ARBA" id="ARBA00022448"/>
    </source>
</evidence>
<evidence type="ECO:0000313" key="8">
    <source>
        <dbReference type="EMBL" id="MFC6643596.1"/>
    </source>
</evidence>
<sequence>MKFWKITSALALSLGVALSAPAGAVEKRDGKFWMVLGGRQPVSHVDPGQAYDYAVRMMTQALYDGLVKYSGDPPKVEPWLATDWTTSDDGLVWTFNLAPEARFNNGDPVTADAVVYSYQRVLKLNEGAAWMLSDVLSAENIKALDEHTVEFTLDRPYAPFLSFLPWWFIVNPAEVETHVTDEDYGKAWLSENAAGSGPYTLEKFDQGTAYWLKRNPNYWKGFPYDDEKMGGVIYRLIRETSSQRAALLSGEADMVTDLTPEELDIVGQRPDINVSSTPALTSFGIKMNTQGQYMSDINLRKAVAYAFDYETFVQVYNGNATLQTSAFTDAIKGKVEIDMPRKDMEKAREYLSKSQWPDGGITLEYVYVQGLEQQRQMGLALLNSLRELNIELEMTPLTWPNMVARAADAGESPDLMSIFTTPVSTDPDAVAVQYHPSSQGKYYGSHFLEDDELIEMIEKARKLSDWDERAPIYAEIQQRIVDLQPEIFGMMRQRMFAYKTYVKGYEDSPIRMTSEVDIYPLYIQP</sequence>
<evidence type="ECO:0000256" key="5">
    <source>
        <dbReference type="SAM" id="SignalP"/>
    </source>
</evidence>
<dbReference type="EMBL" id="JBHSWA010000003">
    <property type="protein sequence ID" value="MFC6643360.1"/>
    <property type="molecule type" value="Genomic_DNA"/>
</dbReference>
<dbReference type="EMBL" id="JBHSWA010000003">
    <property type="protein sequence ID" value="MFC6643596.1"/>
    <property type="molecule type" value="Genomic_DNA"/>
</dbReference>
<evidence type="ECO:0000256" key="4">
    <source>
        <dbReference type="ARBA" id="ARBA00022729"/>
    </source>
</evidence>
<dbReference type="PANTHER" id="PTHR30290">
    <property type="entry name" value="PERIPLASMIC BINDING COMPONENT OF ABC TRANSPORTER"/>
    <property type="match status" value="1"/>
</dbReference>
<dbReference type="PANTHER" id="PTHR30290:SF9">
    <property type="entry name" value="OLIGOPEPTIDE-BINDING PROTEIN APPA"/>
    <property type="match status" value="1"/>
</dbReference>
<keyword evidence="3" id="KW-0813">Transport</keyword>
<proteinExistence type="inferred from homology"/>
<comment type="similarity">
    <text evidence="2">Belongs to the bacterial solute-binding protein 5 family.</text>
</comment>
<dbReference type="Pfam" id="PF00496">
    <property type="entry name" value="SBP_bac_5"/>
    <property type="match status" value="1"/>
</dbReference>
<dbReference type="PIRSF" id="PIRSF002741">
    <property type="entry name" value="MppA"/>
    <property type="match status" value="1"/>
</dbReference>
<comment type="caution">
    <text evidence="7">The sequence shown here is derived from an EMBL/GenBank/DDBJ whole genome shotgun (WGS) entry which is preliminary data.</text>
</comment>
<protein>
    <submittedName>
        <fullName evidence="7">ABC transporter substrate-binding protein</fullName>
    </submittedName>
</protein>
<dbReference type="Gene3D" id="3.10.105.10">
    <property type="entry name" value="Dipeptide-binding Protein, Domain 3"/>
    <property type="match status" value="1"/>
</dbReference>
<feature type="signal peptide" evidence="5">
    <location>
        <begin position="1"/>
        <end position="24"/>
    </location>
</feature>
<evidence type="ECO:0000256" key="2">
    <source>
        <dbReference type="ARBA" id="ARBA00005695"/>
    </source>
</evidence>
<dbReference type="SUPFAM" id="SSF53850">
    <property type="entry name" value="Periplasmic binding protein-like II"/>
    <property type="match status" value="1"/>
</dbReference>
<keyword evidence="4 5" id="KW-0732">Signal</keyword>
<feature type="domain" description="Solute-binding protein family 5" evidence="6">
    <location>
        <begin position="75"/>
        <end position="434"/>
    </location>
</feature>
<dbReference type="InterPro" id="IPR030678">
    <property type="entry name" value="Peptide/Ni-bd"/>
</dbReference>
<reference evidence="7" key="3">
    <citation type="submission" date="2024-09" db="EMBL/GenBank/DDBJ databases">
        <authorList>
            <person name="Sun Q."/>
            <person name="Mori K."/>
        </authorList>
    </citation>
    <scope>NUCLEOTIDE SEQUENCE</scope>
    <source>
        <strain evidence="7">NBRC 113428</strain>
    </source>
</reference>
<dbReference type="Gene3D" id="3.90.76.10">
    <property type="entry name" value="Dipeptide-binding Protein, Domain 1"/>
    <property type="match status" value="1"/>
</dbReference>
<feature type="chain" id="PRO_5045033291" evidence="5">
    <location>
        <begin position="25"/>
        <end position="525"/>
    </location>
</feature>